<evidence type="ECO:0000313" key="8">
    <source>
        <dbReference type="EMBL" id="EAQ86207.1"/>
    </source>
</evidence>
<dbReference type="AlphaFoldDB" id="Q2GX44"/>
<keyword evidence="5" id="KW-0560">Oxidoreductase</keyword>
<evidence type="ECO:0000256" key="5">
    <source>
        <dbReference type="ARBA" id="ARBA00023002"/>
    </source>
</evidence>
<gene>
    <name evidence="8" type="ORF">CHGG_07460</name>
</gene>
<dbReference type="Gene3D" id="3.30.465.10">
    <property type="match status" value="2"/>
</dbReference>
<dbReference type="InterPro" id="IPR012951">
    <property type="entry name" value="BBE"/>
</dbReference>
<evidence type="ECO:0000256" key="3">
    <source>
        <dbReference type="ARBA" id="ARBA00022630"/>
    </source>
</evidence>
<evidence type="ECO:0000313" key="9">
    <source>
        <dbReference type="Proteomes" id="UP000001056"/>
    </source>
</evidence>
<dbReference type="InterPro" id="IPR036318">
    <property type="entry name" value="FAD-bd_PCMH-like_sf"/>
</dbReference>
<dbReference type="InterPro" id="IPR050416">
    <property type="entry name" value="FAD-linked_Oxidoreductase"/>
</dbReference>
<dbReference type="OrthoDB" id="407275at2759"/>
<dbReference type="Pfam" id="PF01565">
    <property type="entry name" value="FAD_binding_4"/>
    <property type="match status" value="1"/>
</dbReference>
<reference evidence="9" key="1">
    <citation type="journal article" date="2015" name="Genome Announc.">
        <title>Draft genome sequence of the cellulolytic fungus Chaetomium globosum.</title>
        <authorList>
            <person name="Cuomo C.A."/>
            <person name="Untereiner W.A."/>
            <person name="Ma L.-J."/>
            <person name="Grabherr M."/>
            <person name="Birren B.W."/>
        </authorList>
    </citation>
    <scope>NUCLEOTIDE SEQUENCE [LARGE SCALE GENOMIC DNA]</scope>
    <source>
        <strain evidence="9">ATCC 6205 / CBS 148.51 / DSM 1962 / NBRC 6347 / NRRL 1970</strain>
    </source>
</reference>
<dbReference type="STRING" id="306901.Q2GX44"/>
<feature type="domain" description="FAD-binding PCMH-type" evidence="7">
    <location>
        <begin position="35"/>
        <end position="220"/>
    </location>
</feature>
<comment type="similarity">
    <text evidence="2">Belongs to the oxygen-dependent FAD-linked oxidoreductase family.</text>
</comment>
<dbReference type="eggNOG" id="ENOG502QTE5">
    <property type="taxonomic scope" value="Eukaryota"/>
</dbReference>
<evidence type="ECO:0000256" key="4">
    <source>
        <dbReference type="ARBA" id="ARBA00022827"/>
    </source>
</evidence>
<dbReference type="InterPro" id="IPR016169">
    <property type="entry name" value="FAD-bd_PCMH_sub2"/>
</dbReference>
<dbReference type="PROSITE" id="PS51387">
    <property type="entry name" value="FAD_PCMH"/>
    <property type="match status" value="1"/>
</dbReference>
<name>Q2GX44_CHAGB</name>
<feature type="region of interest" description="Disordered" evidence="6">
    <location>
        <begin position="487"/>
        <end position="526"/>
    </location>
</feature>
<dbReference type="InParanoid" id="Q2GX44"/>
<dbReference type="EMBL" id="CH408033">
    <property type="protein sequence ID" value="EAQ86207.1"/>
    <property type="molecule type" value="Genomic_DNA"/>
</dbReference>
<dbReference type="Gene3D" id="3.40.462.20">
    <property type="match status" value="1"/>
</dbReference>
<dbReference type="SUPFAM" id="SSF56176">
    <property type="entry name" value="FAD-binding/transporter-associated domain-like"/>
    <property type="match status" value="1"/>
</dbReference>
<dbReference type="VEuPathDB" id="FungiDB:CHGG_07460"/>
<evidence type="ECO:0000256" key="2">
    <source>
        <dbReference type="ARBA" id="ARBA00005466"/>
    </source>
</evidence>
<dbReference type="GO" id="GO:0016491">
    <property type="term" value="F:oxidoreductase activity"/>
    <property type="evidence" value="ECO:0007669"/>
    <property type="project" value="UniProtKB-KW"/>
</dbReference>
<dbReference type="InterPro" id="IPR016166">
    <property type="entry name" value="FAD-bd_PCMH"/>
</dbReference>
<accession>Q2GX44</accession>
<dbReference type="HOGENOM" id="CLU_018354_10_2_1"/>
<dbReference type="Proteomes" id="UP000001056">
    <property type="component" value="Unassembled WGS sequence"/>
</dbReference>
<protein>
    <recommendedName>
        <fullName evidence="7">FAD-binding PCMH-type domain-containing protein</fullName>
    </recommendedName>
</protein>
<evidence type="ECO:0000259" key="7">
    <source>
        <dbReference type="PROSITE" id="PS51387"/>
    </source>
</evidence>
<keyword evidence="3" id="KW-0285">Flavoprotein</keyword>
<dbReference type="RefSeq" id="XP_001225116.1">
    <property type="nucleotide sequence ID" value="XM_001225115.1"/>
</dbReference>
<keyword evidence="4" id="KW-0274">FAD</keyword>
<dbReference type="GO" id="GO:0071949">
    <property type="term" value="F:FAD binding"/>
    <property type="evidence" value="ECO:0007669"/>
    <property type="project" value="InterPro"/>
</dbReference>
<comment type="cofactor">
    <cofactor evidence="1">
        <name>FAD</name>
        <dbReference type="ChEBI" id="CHEBI:57692"/>
    </cofactor>
</comment>
<evidence type="ECO:0000256" key="6">
    <source>
        <dbReference type="SAM" id="MobiDB-lite"/>
    </source>
</evidence>
<evidence type="ECO:0000256" key="1">
    <source>
        <dbReference type="ARBA" id="ARBA00001974"/>
    </source>
</evidence>
<sequence>MEALINAVEAQGVTVLKPGDKQYEYAVATENLMFRYLRPACVINAAIDTAQVQTVVREAQTHKGHLTIKNGGHSYAGFSTTDGGILLDLSQMKNVTLDMTAGAETVTLQGGARWGHAYKKLVDQRQDGLVVNGGRCPMVGVSGFVLGGGLSPCTRSFSMGCDTLLEATARATIVTADGSEVTVTRHDENEDKRKLFWALCGAGCGNFGVVVELKMQLQKLASDNVVAGLFVWAPKPDPVAMDAFMNTMVEFYTAEWPNKTTIDSSWVCNLEDARSELRVRFPIYHNAKQFKLRSAAESSTRFLLETLVSQWSFENQSTLSSATGRNEMAAFRGEFTGEEAFLQVTWIHTGGEANRDKTPETTAFPWRTCAYQTYVMLEWKEKWLTTSMKTFLRKMETELRKYSINSRAAFINFADGELQAHEEAYFGTNAEALRKVKEKWDADFFFKSVQGVGLPPQLQIPHARTQGVSAQDGTTRVGQGGSFVSESAYGDPGRGGSASMHASPAVRSGSTSVTKQFVERKDKPVNPMVDKMSMAETVRNQFERGGSLSLLDFGF</sequence>
<dbReference type="GeneID" id="4393576"/>
<dbReference type="PANTHER" id="PTHR42973:SF39">
    <property type="entry name" value="FAD-BINDING PCMH-TYPE DOMAIN-CONTAINING PROTEIN"/>
    <property type="match status" value="1"/>
</dbReference>
<dbReference type="Pfam" id="PF08031">
    <property type="entry name" value="BBE"/>
    <property type="match status" value="1"/>
</dbReference>
<proteinExistence type="inferred from homology"/>
<keyword evidence="9" id="KW-1185">Reference proteome</keyword>
<organism evidence="8 9">
    <name type="scientific">Chaetomium globosum (strain ATCC 6205 / CBS 148.51 / DSM 1962 / NBRC 6347 / NRRL 1970)</name>
    <name type="common">Soil fungus</name>
    <dbReference type="NCBI Taxonomy" id="306901"/>
    <lineage>
        <taxon>Eukaryota</taxon>
        <taxon>Fungi</taxon>
        <taxon>Dikarya</taxon>
        <taxon>Ascomycota</taxon>
        <taxon>Pezizomycotina</taxon>
        <taxon>Sordariomycetes</taxon>
        <taxon>Sordariomycetidae</taxon>
        <taxon>Sordariales</taxon>
        <taxon>Chaetomiaceae</taxon>
        <taxon>Chaetomium</taxon>
    </lineage>
</organism>
<dbReference type="InterPro" id="IPR006094">
    <property type="entry name" value="Oxid_FAD_bind_N"/>
</dbReference>
<dbReference type="PANTHER" id="PTHR42973">
    <property type="entry name" value="BINDING OXIDOREDUCTASE, PUTATIVE (AFU_ORTHOLOGUE AFUA_1G17690)-RELATED"/>
    <property type="match status" value="1"/>
</dbReference>
<dbReference type="OMA" id="AFRWRDC"/>